<evidence type="ECO:0000259" key="5">
    <source>
        <dbReference type="Pfam" id="PF00389"/>
    </source>
</evidence>
<dbReference type="InterPro" id="IPR029752">
    <property type="entry name" value="D-isomer_DH_CS1"/>
</dbReference>
<proteinExistence type="inferred from homology"/>
<name>A0A919F7Q4_9XANT</name>
<dbReference type="FunFam" id="3.40.50.720:FF:000203">
    <property type="entry name" value="D-3-phosphoglycerate dehydrogenase (SerA)"/>
    <property type="match status" value="1"/>
</dbReference>
<evidence type="ECO:0000256" key="1">
    <source>
        <dbReference type="ARBA" id="ARBA00005854"/>
    </source>
</evidence>
<dbReference type="InterPro" id="IPR006140">
    <property type="entry name" value="D-isomer_DH_NAD-bd"/>
</dbReference>
<keyword evidence="2 4" id="KW-0560">Oxidoreductase</keyword>
<keyword evidence="3" id="KW-0520">NAD</keyword>
<organism evidence="7 8">
    <name type="scientific">Xanthomonas boreopolis</name>
    <dbReference type="NCBI Taxonomy" id="86183"/>
    <lineage>
        <taxon>Bacteria</taxon>
        <taxon>Pseudomonadati</taxon>
        <taxon>Pseudomonadota</taxon>
        <taxon>Gammaproteobacteria</taxon>
        <taxon>Lysobacterales</taxon>
        <taxon>Lysobacteraceae</taxon>
        <taxon>Xanthomonas</taxon>
    </lineage>
</organism>
<reference evidence="7" key="1">
    <citation type="journal article" date="2014" name="Int. J. Syst. Evol. Microbiol.">
        <title>Complete genome sequence of Corynebacterium casei LMG S-19264T (=DSM 44701T), isolated from a smear-ripened cheese.</title>
        <authorList>
            <consortium name="US DOE Joint Genome Institute (JGI-PGF)"/>
            <person name="Walter F."/>
            <person name="Albersmeier A."/>
            <person name="Kalinowski J."/>
            <person name="Ruckert C."/>
        </authorList>
    </citation>
    <scope>NUCLEOTIDE SEQUENCE</scope>
    <source>
        <strain evidence="7">JCM 13306</strain>
    </source>
</reference>
<dbReference type="InterPro" id="IPR006139">
    <property type="entry name" value="D-isomer_2_OHA_DH_cat_dom"/>
</dbReference>
<dbReference type="SUPFAM" id="SSF52283">
    <property type="entry name" value="Formate/glycerate dehydrogenase catalytic domain-like"/>
    <property type="match status" value="1"/>
</dbReference>
<feature type="domain" description="D-isomer specific 2-hydroxyacid dehydrogenase NAD-binding" evidence="6">
    <location>
        <begin position="112"/>
        <end position="291"/>
    </location>
</feature>
<dbReference type="Pfam" id="PF00389">
    <property type="entry name" value="2-Hacid_dh"/>
    <property type="match status" value="1"/>
</dbReference>
<dbReference type="SUPFAM" id="SSF51735">
    <property type="entry name" value="NAD(P)-binding Rossmann-fold domains"/>
    <property type="match status" value="1"/>
</dbReference>
<comment type="similarity">
    <text evidence="1 4">Belongs to the D-isomer specific 2-hydroxyacid dehydrogenase family.</text>
</comment>
<dbReference type="InterPro" id="IPR050223">
    <property type="entry name" value="D-isomer_2-hydroxyacid_DH"/>
</dbReference>
<evidence type="ECO:0000259" key="6">
    <source>
        <dbReference type="Pfam" id="PF02826"/>
    </source>
</evidence>
<evidence type="ECO:0000256" key="4">
    <source>
        <dbReference type="RuleBase" id="RU003719"/>
    </source>
</evidence>
<evidence type="ECO:0000256" key="3">
    <source>
        <dbReference type="ARBA" id="ARBA00023027"/>
    </source>
</evidence>
<dbReference type="PROSITE" id="PS00065">
    <property type="entry name" value="D_2_HYDROXYACID_DH_1"/>
    <property type="match status" value="1"/>
</dbReference>
<gene>
    <name evidence="7" type="ORF">GCM10009090_17100</name>
</gene>
<dbReference type="Pfam" id="PF02826">
    <property type="entry name" value="2-Hacid_dh_C"/>
    <property type="match status" value="1"/>
</dbReference>
<dbReference type="PANTHER" id="PTHR10996">
    <property type="entry name" value="2-HYDROXYACID DEHYDROGENASE-RELATED"/>
    <property type="match status" value="1"/>
</dbReference>
<protein>
    <submittedName>
        <fullName evidence="7">D-glycerate dehydrogenase</fullName>
    </submittedName>
</protein>
<dbReference type="Proteomes" id="UP000623958">
    <property type="component" value="Unassembled WGS sequence"/>
</dbReference>
<dbReference type="RefSeq" id="WP_434029123.1">
    <property type="nucleotide sequence ID" value="NZ_BNBA01000011.1"/>
</dbReference>
<keyword evidence="8" id="KW-1185">Reference proteome</keyword>
<dbReference type="PANTHER" id="PTHR10996:SF283">
    <property type="entry name" value="GLYOXYLATE_HYDROXYPYRUVATE REDUCTASE B"/>
    <property type="match status" value="1"/>
</dbReference>
<dbReference type="Gene3D" id="3.40.50.720">
    <property type="entry name" value="NAD(P)-binding Rossmann-like Domain"/>
    <property type="match status" value="2"/>
</dbReference>
<dbReference type="EMBL" id="BNBA01000011">
    <property type="protein sequence ID" value="GHH52753.1"/>
    <property type="molecule type" value="Genomic_DNA"/>
</dbReference>
<evidence type="ECO:0000313" key="8">
    <source>
        <dbReference type="Proteomes" id="UP000623958"/>
    </source>
</evidence>
<dbReference type="AlphaFoldDB" id="A0A919F7Q4"/>
<evidence type="ECO:0000256" key="2">
    <source>
        <dbReference type="ARBA" id="ARBA00023002"/>
    </source>
</evidence>
<dbReference type="GO" id="GO:0030267">
    <property type="term" value="F:glyoxylate reductase (NADPH) activity"/>
    <property type="evidence" value="ECO:0007669"/>
    <property type="project" value="TreeGrafter"/>
</dbReference>
<dbReference type="GO" id="GO:0016618">
    <property type="term" value="F:hydroxypyruvate reductase [NAD(P)H] activity"/>
    <property type="evidence" value="ECO:0007669"/>
    <property type="project" value="TreeGrafter"/>
</dbReference>
<dbReference type="InterPro" id="IPR036291">
    <property type="entry name" value="NAD(P)-bd_dom_sf"/>
</dbReference>
<accession>A0A919F7Q4</accession>
<sequence length="347" mass="36347">MAESRPRVWVSQPLFDDVVAQLGEHFELATTADVTAYSPQELAAKLAPLDGALVTLNERIGEAEIAGAPRLRAIANVGVGYNNLDIAALSVAGIVATNTPDVLTETTADLGFALLMAAARRITESERWLRDGQWGQWSFKTMLGADVHGATLGILGMGRIGQGIARRGHHGFGMKVLYHNRSRLPEGVEREVGARYVGFDALLAQADHLVLVLPYSAASHHVIDAAALAKMKPTATLVNVARGGLVDELALADALANGRLAAAGLDVYEREPQVRPELLALRNVVLTPHIGSASLATRRAMVQLAVDNLVAALGVGPDAGHPPCAINLDAAKAAGGTAGAGKTGEKR</sequence>
<feature type="domain" description="D-isomer specific 2-hydroxyacid dehydrogenase catalytic" evidence="5">
    <location>
        <begin position="13"/>
        <end position="314"/>
    </location>
</feature>
<comment type="caution">
    <text evidence="7">The sequence shown here is derived from an EMBL/GenBank/DDBJ whole genome shotgun (WGS) entry which is preliminary data.</text>
</comment>
<evidence type="ECO:0000313" key="7">
    <source>
        <dbReference type="EMBL" id="GHH52753.1"/>
    </source>
</evidence>
<dbReference type="GO" id="GO:0051287">
    <property type="term" value="F:NAD binding"/>
    <property type="evidence" value="ECO:0007669"/>
    <property type="project" value="InterPro"/>
</dbReference>
<dbReference type="CDD" id="cd05301">
    <property type="entry name" value="GDH"/>
    <property type="match status" value="1"/>
</dbReference>
<reference evidence="7" key="2">
    <citation type="submission" date="2020-09" db="EMBL/GenBank/DDBJ databases">
        <authorList>
            <person name="Sun Q."/>
            <person name="Ohkuma M."/>
        </authorList>
    </citation>
    <scope>NUCLEOTIDE SEQUENCE</scope>
    <source>
        <strain evidence="7">JCM 13306</strain>
    </source>
</reference>
<dbReference type="GO" id="GO:0005829">
    <property type="term" value="C:cytosol"/>
    <property type="evidence" value="ECO:0007669"/>
    <property type="project" value="TreeGrafter"/>
</dbReference>